<evidence type="ECO:0000313" key="2">
    <source>
        <dbReference type="EMBL" id="CAD6226996.1"/>
    </source>
</evidence>
<gene>
    <name evidence="2" type="ORF">NCGR_LOCUS18639</name>
</gene>
<dbReference type="EMBL" id="CAJGYO010000004">
    <property type="protein sequence ID" value="CAD6226996.1"/>
    <property type="molecule type" value="Genomic_DNA"/>
</dbReference>
<reference evidence="2" key="1">
    <citation type="submission" date="2020-10" db="EMBL/GenBank/DDBJ databases">
        <authorList>
            <person name="Han B."/>
            <person name="Lu T."/>
            <person name="Zhao Q."/>
            <person name="Huang X."/>
            <person name="Zhao Y."/>
        </authorList>
    </citation>
    <scope>NUCLEOTIDE SEQUENCE</scope>
</reference>
<dbReference type="Proteomes" id="UP000604825">
    <property type="component" value="Unassembled WGS sequence"/>
</dbReference>
<protein>
    <recommendedName>
        <fullName evidence="1">Tf2-1-like SH3-like domain-containing protein</fullName>
    </recommendedName>
</protein>
<dbReference type="AlphaFoldDB" id="A0A811NV19"/>
<dbReference type="InterPro" id="IPR056924">
    <property type="entry name" value="SH3_Tf2-1"/>
</dbReference>
<dbReference type="OrthoDB" id="786789at2759"/>
<keyword evidence="3" id="KW-1185">Reference proteome</keyword>
<dbReference type="Pfam" id="PF24626">
    <property type="entry name" value="SH3_Tf2-1"/>
    <property type="match status" value="1"/>
</dbReference>
<proteinExistence type="predicted"/>
<sequence>MLTERSTMLDLVRQHLLRAQQRMKLYADKHRSERSFNIGDMIFLKLQPYVQASLAPRAHQKLSFRYFGPYKVLEKIGAVAYKLQSSPKGARGLCMRCGKKWHQGHKCSPAIQLHALQEVWNLCEELFIMAFDASSPKINAAA</sequence>
<name>A0A811NV19_9POAL</name>
<evidence type="ECO:0000259" key="1">
    <source>
        <dbReference type="Pfam" id="PF24626"/>
    </source>
</evidence>
<accession>A0A811NV19</accession>
<organism evidence="2 3">
    <name type="scientific">Miscanthus lutarioriparius</name>
    <dbReference type="NCBI Taxonomy" id="422564"/>
    <lineage>
        <taxon>Eukaryota</taxon>
        <taxon>Viridiplantae</taxon>
        <taxon>Streptophyta</taxon>
        <taxon>Embryophyta</taxon>
        <taxon>Tracheophyta</taxon>
        <taxon>Spermatophyta</taxon>
        <taxon>Magnoliopsida</taxon>
        <taxon>Liliopsida</taxon>
        <taxon>Poales</taxon>
        <taxon>Poaceae</taxon>
        <taxon>PACMAD clade</taxon>
        <taxon>Panicoideae</taxon>
        <taxon>Andropogonodae</taxon>
        <taxon>Andropogoneae</taxon>
        <taxon>Saccharinae</taxon>
        <taxon>Miscanthus</taxon>
    </lineage>
</organism>
<feature type="domain" description="Tf2-1-like SH3-like" evidence="1">
    <location>
        <begin position="39"/>
        <end position="84"/>
    </location>
</feature>
<evidence type="ECO:0000313" key="3">
    <source>
        <dbReference type="Proteomes" id="UP000604825"/>
    </source>
</evidence>
<comment type="caution">
    <text evidence="2">The sequence shown here is derived from an EMBL/GenBank/DDBJ whole genome shotgun (WGS) entry which is preliminary data.</text>
</comment>